<feature type="compositionally biased region" description="Polar residues" evidence="6">
    <location>
        <begin position="60"/>
        <end position="70"/>
    </location>
</feature>
<evidence type="ECO:0000256" key="4">
    <source>
        <dbReference type="ARBA" id="ARBA00023242"/>
    </source>
</evidence>
<dbReference type="EMBL" id="BLLK01000062">
    <property type="protein sequence ID" value="GFH58884.1"/>
    <property type="molecule type" value="Genomic_DNA"/>
</dbReference>
<sequence length="461" mass="52416">MNSMKKKNTTDEPQQPSGKANKNKNEKKPEKKLGKNEKNKGTLPKNQIQNAGNGKKKIDQNSLNKPQNVKANRNETATATTNKHKQILPKNKNKNAKDASNTNKNSKPKKRKAKDSKDGNKKEQSEKTKKNKKEKNKANEETNASKSNVKSKPIQLSPEATKQKIREWYAQLKESEDVKQYTFTWHCNPVPVEEEIATSRQVVEKGYWAMFEKTFTGKKLKKLEGFLSSTSMTMEQAKSLRNSILQDKVRNTHHKVVNQSKKLHERYIAGESVLSLSRELDCPPLAIYRALLSELGHSKGQIKKIIKAKGNGLDQRSIDELRIAEDNDFISSTDQDQVRKEAQEFEDTLEIFFKEKGIRFITEGKSTDWQKKTVGKAVATPDILFLDNVTINGKQINWIDAKNFYGSSLSKRTVNDSKKQMKKYHDHFGSGAIVYANGFSSDINIPDCLLLDQRGKINFTK</sequence>
<dbReference type="InterPro" id="IPR029404">
    <property type="entry name" value="CDIN1"/>
</dbReference>
<evidence type="ECO:0000313" key="8">
    <source>
        <dbReference type="Proteomes" id="UP001054902"/>
    </source>
</evidence>
<evidence type="ECO:0000256" key="1">
    <source>
        <dbReference type="ARBA" id="ARBA00004123"/>
    </source>
</evidence>
<dbReference type="PANTHER" id="PTHR31661:SF1">
    <property type="entry name" value="CDAN1-INTERACTING NUCLEASE 1"/>
    <property type="match status" value="1"/>
</dbReference>
<dbReference type="GO" id="GO:0005737">
    <property type="term" value="C:cytoplasm"/>
    <property type="evidence" value="ECO:0007669"/>
    <property type="project" value="UniProtKB-SubCell"/>
</dbReference>
<evidence type="ECO:0000313" key="7">
    <source>
        <dbReference type="EMBL" id="GFH58884.1"/>
    </source>
</evidence>
<comment type="subcellular location">
    <subcellularLocation>
        <location evidence="2">Cytoplasm</location>
    </subcellularLocation>
    <subcellularLocation>
        <location evidence="1">Nucleus</location>
    </subcellularLocation>
</comment>
<evidence type="ECO:0000256" key="2">
    <source>
        <dbReference type="ARBA" id="ARBA00004496"/>
    </source>
</evidence>
<dbReference type="AlphaFoldDB" id="A0AAD3D6S8"/>
<gene>
    <name evidence="7" type="ORF">CTEN210_15360</name>
</gene>
<proteinExistence type="predicted"/>
<name>A0AAD3D6S8_9STRA</name>
<feature type="compositionally biased region" description="Basic and acidic residues" evidence="6">
    <location>
        <begin position="23"/>
        <end position="40"/>
    </location>
</feature>
<comment type="caution">
    <text evidence="7">The sequence shown here is derived from an EMBL/GenBank/DDBJ whole genome shotgun (WGS) entry which is preliminary data.</text>
</comment>
<dbReference type="GO" id="GO:0005634">
    <property type="term" value="C:nucleus"/>
    <property type="evidence" value="ECO:0007669"/>
    <property type="project" value="UniProtKB-SubCell"/>
</dbReference>
<feature type="compositionally biased region" description="Basic residues" evidence="6">
    <location>
        <begin position="82"/>
        <end position="94"/>
    </location>
</feature>
<organism evidence="7 8">
    <name type="scientific">Chaetoceros tenuissimus</name>
    <dbReference type="NCBI Taxonomy" id="426638"/>
    <lineage>
        <taxon>Eukaryota</taxon>
        <taxon>Sar</taxon>
        <taxon>Stramenopiles</taxon>
        <taxon>Ochrophyta</taxon>
        <taxon>Bacillariophyta</taxon>
        <taxon>Coscinodiscophyceae</taxon>
        <taxon>Chaetocerotophycidae</taxon>
        <taxon>Chaetocerotales</taxon>
        <taxon>Chaetocerotaceae</taxon>
        <taxon>Chaetoceros</taxon>
    </lineage>
</organism>
<evidence type="ECO:0000256" key="6">
    <source>
        <dbReference type="SAM" id="MobiDB-lite"/>
    </source>
</evidence>
<accession>A0AAD3D6S8</accession>
<protein>
    <recommendedName>
        <fullName evidence="5">CDAN1-interacting nuclease 1</fullName>
    </recommendedName>
</protein>
<feature type="compositionally biased region" description="Basic and acidic residues" evidence="6">
    <location>
        <begin position="115"/>
        <end position="128"/>
    </location>
</feature>
<reference evidence="7 8" key="1">
    <citation type="journal article" date="2021" name="Sci. Rep.">
        <title>The genome of the diatom Chaetoceros tenuissimus carries an ancient integrated fragment of an extant virus.</title>
        <authorList>
            <person name="Hongo Y."/>
            <person name="Kimura K."/>
            <person name="Takaki Y."/>
            <person name="Yoshida Y."/>
            <person name="Baba S."/>
            <person name="Kobayashi G."/>
            <person name="Nagasaki K."/>
            <person name="Hano T."/>
            <person name="Tomaru Y."/>
        </authorList>
    </citation>
    <scope>NUCLEOTIDE SEQUENCE [LARGE SCALE GENOMIC DNA]</scope>
    <source>
        <strain evidence="7 8">NIES-3715</strain>
    </source>
</reference>
<keyword evidence="4" id="KW-0539">Nucleus</keyword>
<evidence type="ECO:0000256" key="3">
    <source>
        <dbReference type="ARBA" id="ARBA00022490"/>
    </source>
</evidence>
<evidence type="ECO:0000256" key="5">
    <source>
        <dbReference type="ARBA" id="ARBA00023480"/>
    </source>
</evidence>
<dbReference type="PANTHER" id="PTHR31661">
    <property type="entry name" value="SIMILAR TO CDNA SEQUENCE BC052040"/>
    <property type="match status" value="1"/>
</dbReference>
<keyword evidence="8" id="KW-1185">Reference proteome</keyword>
<dbReference type="Pfam" id="PF14811">
    <property type="entry name" value="TPD"/>
    <property type="match status" value="1"/>
</dbReference>
<keyword evidence="3" id="KW-0963">Cytoplasm</keyword>
<feature type="region of interest" description="Disordered" evidence="6">
    <location>
        <begin position="1"/>
        <end position="160"/>
    </location>
</feature>
<dbReference type="Proteomes" id="UP001054902">
    <property type="component" value="Unassembled WGS sequence"/>
</dbReference>